<keyword evidence="5" id="KW-0571">Peptide transport</keyword>
<comment type="subcellular location">
    <subcellularLocation>
        <location evidence="1">Cell membrane</location>
        <topology evidence="1">Multi-pass membrane protein</topology>
    </subcellularLocation>
</comment>
<name>A0A250II79_9BACT</name>
<keyword evidence="6 8" id="KW-1133">Transmembrane helix</keyword>
<gene>
    <name evidence="10" type="ORF">MEBOL_004344</name>
</gene>
<evidence type="ECO:0000256" key="4">
    <source>
        <dbReference type="ARBA" id="ARBA00022692"/>
    </source>
</evidence>
<dbReference type="NCBIfam" id="TIGR00924">
    <property type="entry name" value="yjdL_sub1_fam"/>
    <property type="match status" value="1"/>
</dbReference>
<dbReference type="InterPro" id="IPR000109">
    <property type="entry name" value="POT_fam"/>
</dbReference>
<dbReference type="Pfam" id="PF00854">
    <property type="entry name" value="PTR2"/>
    <property type="match status" value="1"/>
</dbReference>
<dbReference type="GO" id="GO:0006857">
    <property type="term" value="P:oligopeptide transport"/>
    <property type="evidence" value="ECO:0007669"/>
    <property type="project" value="InterPro"/>
</dbReference>
<evidence type="ECO:0000313" key="10">
    <source>
        <dbReference type="EMBL" id="ATB30882.1"/>
    </source>
</evidence>
<evidence type="ECO:0000256" key="8">
    <source>
        <dbReference type="SAM" id="Phobius"/>
    </source>
</evidence>
<feature type="transmembrane region" description="Helical" evidence="8">
    <location>
        <begin position="482"/>
        <end position="504"/>
    </location>
</feature>
<feature type="transmembrane region" description="Helical" evidence="8">
    <location>
        <begin position="243"/>
        <end position="264"/>
    </location>
</feature>
<reference evidence="10 11" key="1">
    <citation type="submission" date="2017-06" db="EMBL/GenBank/DDBJ databases">
        <authorList>
            <person name="Kim H.J."/>
            <person name="Triplett B.A."/>
        </authorList>
    </citation>
    <scope>NUCLEOTIDE SEQUENCE [LARGE SCALE GENOMIC DNA]</scope>
    <source>
        <strain evidence="10 11">DSM 14713</strain>
    </source>
</reference>
<feature type="transmembrane region" description="Helical" evidence="8">
    <location>
        <begin position="107"/>
        <end position="124"/>
    </location>
</feature>
<dbReference type="PANTHER" id="PTHR23517">
    <property type="entry name" value="RESISTANCE PROTEIN MDTM, PUTATIVE-RELATED-RELATED"/>
    <property type="match status" value="1"/>
</dbReference>
<dbReference type="SUPFAM" id="SSF103473">
    <property type="entry name" value="MFS general substrate transporter"/>
    <property type="match status" value="1"/>
</dbReference>
<keyword evidence="2" id="KW-0813">Transport</keyword>
<feature type="transmembrane region" description="Helical" evidence="8">
    <location>
        <begin position="270"/>
        <end position="293"/>
    </location>
</feature>
<dbReference type="KEGG" id="mbd:MEBOL_004344"/>
<accession>A0A250II79</accession>
<feature type="transmembrane region" description="Helical" evidence="8">
    <location>
        <begin position="449"/>
        <end position="470"/>
    </location>
</feature>
<keyword evidence="11" id="KW-1185">Reference proteome</keyword>
<dbReference type="AlphaFoldDB" id="A0A250II79"/>
<protein>
    <submittedName>
        <fullName evidence="10">Di-/tripeptide transporter</fullName>
    </submittedName>
</protein>
<dbReference type="Proteomes" id="UP000217289">
    <property type="component" value="Chromosome"/>
</dbReference>
<dbReference type="PANTHER" id="PTHR23517:SF15">
    <property type="entry name" value="PROTON-DEPENDENT OLIGOPEPTIDE FAMILY TRANSPORT PROTEIN"/>
    <property type="match status" value="1"/>
</dbReference>
<feature type="transmembrane region" description="Helical" evidence="8">
    <location>
        <begin position="130"/>
        <end position="157"/>
    </location>
</feature>
<evidence type="ECO:0000256" key="7">
    <source>
        <dbReference type="ARBA" id="ARBA00023136"/>
    </source>
</evidence>
<dbReference type="InterPro" id="IPR050171">
    <property type="entry name" value="MFS_Transporters"/>
</dbReference>
<evidence type="ECO:0000256" key="3">
    <source>
        <dbReference type="ARBA" id="ARBA00022475"/>
    </source>
</evidence>
<sequence length="512" mass="53596">MQTPASPPSSPPIRAEDGAVLPAEPRGFFGHPRGLSTLFFTEMWERFSFYGMKALLILFMTATAAQGGLGFDTNKASAIYGLYTSAVYLTALPGGWLADRFIGQRRAVLVGGIIIALGHFSMALPGVSFFYLGLVLIVTGTGLLKPNISAMVGGLYAPDDARRDAGFSIFYMGINIGVSVAPLVLGYLGENVSWHAGFGLAGVGMVLGLIQYVVGAKHLGTVGLPSRPAAEDSTPAHTGSRGVALAMGAALVVLMGGLQALGVVDVTSAVGLANAVLVIIVALSLAVFGYLFTAGGLDASEKKRLGVIGVFFLGSFIFWAGFEQAGSSLNLFARSLTDREVFGWTMPASFLQSVNGMFIITLAPVFAWLWVRLSRRGLEPSSPAKFALGLMMLGAGFLVMVAASHAAASGQKVSPLWLVLTYLLHTFGELCLSPVGLSTVTKLAPQRTVGQMMGVWFMSMALGNLIAGRVAGQFESMPLPQLFGQVAAVTLFAGGVLIAAVGPLRRMMGGVR</sequence>
<dbReference type="InterPro" id="IPR020846">
    <property type="entry name" value="MFS_dom"/>
</dbReference>
<feature type="transmembrane region" description="Helical" evidence="8">
    <location>
        <begin position="77"/>
        <end position="98"/>
    </location>
</feature>
<dbReference type="GO" id="GO:0005886">
    <property type="term" value="C:plasma membrane"/>
    <property type="evidence" value="ECO:0007669"/>
    <property type="project" value="UniProtKB-SubCell"/>
</dbReference>
<evidence type="ECO:0000259" key="9">
    <source>
        <dbReference type="PROSITE" id="PS50850"/>
    </source>
</evidence>
<feature type="transmembrane region" description="Helical" evidence="8">
    <location>
        <begin position="169"/>
        <end position="188"/>
    </location>
</feature>
<keyword evidence="7 8" id="KW-0472">Membrane</keyword>
<feature type="transmembrane region" description="Helical" evidence="8">
    <location>
        <begin position="47"/>
        <end position="65"/>
    </location>
</feature>
<evidence type="ECO:0000256" key="5">
    <source>
        <dbReference type="ARBA" id="ARBA00022856"/>
    </source>
</evidence>
<keyword evidence="4 8" id="KW-0812">Transmembrane</keyword>
<feature type="transmembrane region" description="Helical" evidence="8">
    <location>
        <begin position="350"/>
        <end position="371"/>
    </location>
</feature>
<feature type="transmembrane region" description="Helical" evidence="8">
    <location>
        <begin position="383"/>
        <end position="404"/>
    </location>
</feature>
<dbReference type="Gene3D" id="1.20.1250.20">
    <property type="entry name" value="MFS general substrate transporter like domains"/>
    <property type="match status" value="1"/>
</dbReference>
<dbReference type="InterPro" id="IPR018456">
    <property type="entry name" value="PTR2_symporter_CS"/>
</dbReference>
<dbReference type="InterPro" id="IPR036259">
    <property type="entry name" value="MFS_trans_sf"/>
</dbReference>
<dbReference type="InterPro" id="IPR005279">
    <property type="entry name" value="Dipep/tripep_permease"/>
</dbReference>
<evidence type="ECO:0000256" key="2">
    <source>
        <dbReference type="ARBA" id="ARBA00022448"/>
    </source>
</evidence>
<proteinExistence type="predicted"/>
<evidence type="ECO:0000256" key="1">
    <source>
        <dbReference type="ARBA" id="ARBA00004651"/>
    </source>
</evidence>
<dbReference type="RefSeq" id="WP_095979286.1">
    <property type="nucleotide sequence ID" value="NZ_CP022163.1"/>
</dbReference>
<organism evidence="10 11">
    <name type="scientific">Melittangium boletus DSM 14713</name>
    <dbReference type="NCBI Taxonomy" id="1294270"/>
    <lineage>
        <taxon>Bacteria</taxon>
        <taxon>Pseudomonadati</taxon>
        <taxon>Myxococcota</taxon>
        <taxon>Myxococcia</taxon>
        <taxon>Myxococcales</taxon>
        <taxon>Cystobacterineae</taxon>
        <taxon>Archangiaceae</taxon>
        <taxon>Melittangium</taxon>
    </lineage>
</organism>
<dbReference type="CDD" id="cd17346">
    <property type="entry name" value="MFS_DtpA_like"/>
    <property type="match status" value="1"/>
</dbReference>
<dbReference type="EMBL" id="CP022163">
    <property type="protein sequence ID" value="ATB30882.1"/>
    <property type="molecule type" value="Genomic_DNA"/>
</dbReference>
<evidence type="ECO:0000256" key="6">
    <source>
        <dbReference type="ARBA" id="ARBA00022989"/>
    </source>
</evidence>
<dbReference type="PROSITE" id="PS01022">
    <property type="entry name" value="PTR2_1"/>
    <property type="match status" value="1"/>
</dbReference>
<keyword evidence="3" id="KW-1003">Cell membrane</keyword>
<dbReference type="OrthoDB" id="5351355at2"/>
<dbReference type="GO" id="GO:1904680">
    <property type="term" value="F:peptide transmembrane transporter activity"/>
    <property type="evidence" value="ECO:0007669"/>
    <property type="project" value="InterPro"/>
</dbReference>
<feature type="transmembrane region" description="Helical" evidence="8">
    <location>
        <begin position="305"/>
        <end position="322"/>
    </location>
</feature>
<feature type="transmembrane region" description="Helical" evidence="8">
    <location>
        <begin position="194"/>
        <end position="214"/>
    </location>
</feature>
<feature type="domain" description="Major facilitator superfamily (MFS) profile" evidence="9">
    <location>
        <begin position="37"/>
        <end position="505"/>
    </location>
</feature>
<evidence type="ECO:0000313" key="11">
    <source>
        <dbReference type="Proteomes" id="UP000217289"/>
    </source>
</evidence>
<keyword evidence="5" id="KW-0653">Protein transport</keyword>
<feature type="transmembrane region" description="Helical" evidence="8">
    <location>
        <begin position="416"/>
        <end position="437"/>
    </location>
</feature>
<dbReference type="PROSITE" id="PS50850">
    <property type="entry name" value="MFS"/>
    <property type="match status" value="1"/>
</dbReference>